<dbReference type="Proteomes" id="UP001286313">
    <property type="component" value="Unassembled WGS sequence"/>
</dbReference>
<accession>A0AAE1GC18</accession>
<dbReference type="SUPFAM" id="SSF54928">
    <property type="entry name" value="RNA-binding domain, RBD"/>
    <property type="match status" value="1"/>
</dbReference>
<protein>
    <recommendedName>
        <fullName evidence="4">RRM domain-containing protein</fullName>
    </recommendedName>
</protein>
<feature type="compositionally biased region" description="Low complexity" evidence="3">
    <location>
        <begin position="632"/>
        <end position="645"/>
    </location>
</feature>
<dbReference type="InterPro" id="IPR035979">
    <property type="entry name" value="RBD_domain_sf"/>
</dbReference>
<feature type="region of interest" description="Disordered" evidence="3">
    <location>
        <begin position="469"/>
        <end position="499"/>
    </location>
</feature>
<feature type="compositionally biased region" description="Basic residues" evidence="3">
    <location>
        <begin position="473"/>
        <end position="489"/>
    </location>
</feature>
<feature type="domain" description="RRM" evidence="4">
    <location>
        <begin position="52"/>
        <end position="128"/>
    </location>
</feature>
<keyword evidence="6" id="KW-1185">Reference proteome</keyword>
<dbReference type="CDD" id="cd00590">
    <property type="entry name" value="RRM_SF"/>
    <property type="match status" value="1"/>
</dbReference>
<name>A0AAE1GC18_PETCI</name>
<keyword evidence="1 2" id="KW-0694">RNA-binding</keyword>
<evidence type="ECO:0000259" key="4">
    <source>
        <dbReference type="PROSITE" id="PS50102"/>
    </source>
</evidence>
<dbReference type="AlphaFoldDB" id="A0AAE1GC18"/>
<organism evidence="5 6">
    <name type="scientific">Petrolisthes cinctipes</name>
    <name type="common">Flat porcelain crab</name>
    <dbReference type="NCBI Taxonomy" id="88211"/>
    <lineage>
        <taxon>Eukaryota</taxon>
        <taxon>Metazoa</taxon>
        <taxon>Ecdysozoa</taxon>
        <taxon>Arthropoda</taxon>
        <taxon>Crustacea</taxon>
        <taxon>Multicrustacea</taxon>
        <taxon>Malacostraca</taxon>
        <taxon>Eumalacostraca</taxon>
        <taxon>Eucarida</taxon>
        <taxon>Decapoda</taxon>
        <taxon>Pleocyemata</taxon>
        <taxon>Anomura</taxon>
        <taxon>Galatheoidea</taxon>
        <taxon>Porcellanidae</taxon>
        <taxon>Petrolisthes</taxon>
    </lineage>
</organism>
<dbReference type="GO" id="GO:0003723">
    <property type="term" value="F:RNA binding"/>
    <property type="evidence" value="ECO:0007669"/>
    <property type="project" value="UniProtKB-UniRule"/>
</dbReference>
<dbReference type="InterPro" id="IPR000504">
    <property type="entry name" value="RRM_dom"/>
</dbReference>
<feature type="compositionally biased region" description="Low complexity" evidence="3">
    <location>
        <begin position="607"/>
        <end position="617"/>
    </location>
</feature>
<evidence type="ECO:0000256" key="1">
    <source>
        <dbReference type="ARBA" id="ARBA00022884"/>
    </source>
</evidence>
<feature type="region of interest" description="Disordered" evidence="3">
    <location>
        <begin position="607"/>
        <end position="675"/>
    </location>
</feature>
<evidence type="ECO:0000313" key="5">
    <source>
        <dbReference type="EMBL" id="KAK3890294.1"/>
    </source>
</evidence>
<feature type="region of interest" description="Disordered" evidence="3">
    <location>
        <begin position="514"/>
        <end position="556"/>
    </location>
</feature>
<feature type="region of interest" description="Disordered" evidence="3">
    <location>
        <begin position="22"/>
        <end position="44"/>
    </location>
</feature>
<comment type="caution">
    <text evidence="5">The sequence shown here is derived from an EMBL/GenBank/DDBJ whole genome shotgun (WGS) entry which is preliminary data.</text>
</comment>
<proteinExistence type="predicted"/>
<dbReference type="EMBL" id="JAWQEG010000432">
    <property type="protein sequence ID" value="KAK3890294.1"/>
    <property type="molecule type" value="Genomic_DNA"/>
</dbReference>
<gene>
    <name evidence="5" type="ORF">Pcinc_005823</name>
</gene>
<reference evidence="5" key="1">
    <citation type="submission" date="2023-10" db="EMBL/GenBank/DDBJ databases">
        <title>Genome assemblies of two species of porcelain crab, Petrolisthes cinctipes and Petrolisthes manimaculis (Anomura: Porcellanidae).</title>
        <authorList>
            <person name="Angst P."/>
        </authorList>
    </citation>
    <scope>NUCLEOTIDE SEQUENCE</scope>
    <source>
        <strain evidence="5">PB745_01</strain>
        <tissue evidence="5">Gill</tissue>
    </source>
</reference>
<evidence type="ECO:0000256" key="3">
    <source>
        <dbReference type="SAM" id="MobiDB-lite"/>
    </source>
</evidence>
<evidence type="ECO:0000313" key="6">
    <source>
        <dbReference type="Proteomes" id="UP001286313"/>
    </source>
</evidence>
<dbReference type="Gene3D" id="3.30.70.330">
    <property type="match status" value="1"/>
</dbReference>
<sequence length="675" mass="74899">MDTEKPQSLPRAVVDQALETSLSGRGKMQKAANKSRPSRSGLVSKNPVNDLDTLMLTNVLASFTYGAIHSIFKCFGVVLRIRITYDSDCRSNRCYITFNTNAAAKTAFESKDSLTVGDTHCKVQMIRSIDVVDSDNDYCPNIFDDSAEHVPKERRVPTPFWFVAYYREGRGNIIHAFRYLEKEIGLLPMGHIKKYGKGVLIRAKDLTQAMMLLNLPCPSDSMFESIKPHRTFNYSKGRIYNEDLYEFSEEDILAMCPDSVQRVTKMKGSKNMIILTFYGSHIPDRININPTSFEVKPFVERPLQCFCCYEFGHGKRNCNNRSRCGNCSALDSHLTSECRSESYCFYCRDSHPLRSRQCKMYLLEQDILHLANTQFISIGSARRQLNFRRQKDGGVKTYASSLRPELVAAPSQPSQEAAAFCSSENVSKVTLHNSFSVLETLSDTHSDDSSTDDNSQTLAKGVHVVEVHAATRSPKRKLKSPKLPQRRLRGSSEALDSIDVPPCEATISVDSSIVSSQFHQKRSRDSDESLDSTEVPPRKLPSGSSEGREVNVDATDVVTSKDSLSLPLEQRSDSTTCIMDVDVSACVSDTTAVQDRTNVIVSKNIPSHIPSSSSNISDASGTRLRVPITAPSTTPRVRSSSSGPGLDKSYCLNKPSGRGGSGKYLREASQKSVLK</sequence>
<evidence type="ECO:0000256" key="2">
    <source>
        <dbReference type="PROSITE-ProRule" id="PRU00176"/>
    </source>
</evidence>
<dbReference type="InterPro" id="IPR012677">
    <property type="entry name" value="Nucleotide-bd_a/b_plait_sf"/>
</dbReference>
<dbReference type="PROSITE" id="PS50102">
    <property type="entry name" value="RRM"/>
    <property type="match status" value="1"/>
</dbReference>